<accession>A0A6G3WVS6</accession>
<dbReference type="AlphaFoldDB" id="A0A6G3WVS6"/>
<gene>
    <name evidence="1" type="ORF">G3M58_24060</name>
</gene>
<organism evidence="1">
    <name type="scientific">Streptomyces sp. SID7499</name>
    <dbReference type="NCBI Taxonomy" id="2706086"/>
    <lineage>
        <taxon>Bacteria</taxon>
        <taxon>Bacillati</taxon>
        <taxon>Actinomycetota</taxon>
        <taxon>Actinomycetes</taxon>
        <taxon>Kitasatosporales</taxon>
        <taxon>Streptomycetaceae</taxon>
        <taxon>Streptomyces</taxon>
    </lineage>
</organism>
<dbReference type="EMBL" id="JAAGMN010002457">
    <property type="protein sequence ID" value="NEE09517.1"/>
    <property type="molecule type" value="Genomic_DNA"/>
</dbReference>
<protein>
    <submittedName>
        <fullName evidence="1">Uncharacterized protein</fullName>
    </submittedName>
</protein>
<reference evidence="1" key="1">
    <citation type="submission" date="2020-01" db="EMBL/GenBank/DDBJ databases">
        <title>Insect and environment-associated Actinomycetes.</title>
        <authorList>
            <person name="Currrie C."/>
            <person name="Chevrette M."/>
            <person name="Carlson C."/>
            <person name="Stubbendieck R."/>
            <person name="Wendt-Pienkowski E."/>
        </authorList>
    </citation>
    <scope>NUCLEOTIDE SEQUENCE</scope>
    <source>
        <strain evidence="1">SID7499</strain>
    </source>
</reference>
<name>A0A6G3WVS6_9ACTN</name>
<proteinExistence type="predicted"/>
<sequence>MPNLLPSDDSNAENSALDTSVIPLGERALRGVLGHVVAVGDEAETTYLEVKSPLDMNSKATAAKIAKFLLGAANRRPREAARHFHGYAVLVIGVQKNSAPGVLRGTEAHELEDRLRPYLGPQFPAFEFGRVGIDSDREVLFVIAQPPEDGQTIFPCHKSYQSDDRRDSLEDGAIYVRGTSNTRPARSGEVLALVERVRRGGRPPIDLEVQVVGPICRVNRVDEVLESLRCYEEEQFSKQPTPAEDTSRSALLVLPSSIFGNRKPLSMEDREKALAAWRSKKAEHIAKGREHFLGVGIPGAGVQVVSRDRFVSKPHLTLTFHNCEVLDCLDPDDADFEKVVEPVLGPHVPFPAIFDHSAIRPILQDYPVTWSTHGSDAQVVLTPEAFRPNVVWTSDQDDYVLIARDLQASAVEVSWELTEDGSDTVSRGEVRAPTEPCVDAADVFKSVFVDADEDLS</sequence>
<evidence type="ECO:0000313" key="1">
    <source>
        <dbReference type="EMBL" id="NEE09517.1"/>
    </source>
</evidence>
<comment type="caution">
    <text evidence="1">The sequence shown here is derived from an EMBL/GenBank/DDBJ whole genome shotgun (WGS) entry which is preliminary data.</text>
</comment>